<feature type="transmembrane region" description="Helical" evidence="2">
    <location>
        <begin position="111"/>
        <end position="131"/>
    </location>
</feature>
<keyword evidence="2" id="KW-1133">Transmembrane helix</keyword>
<dbReference type="GO" id="GO:0071782">
    <property type="term" value="C:endoplasmic reticulum tubular network"/>
    <property type="evidence" value="ECO:0007669"/>
    <property type="project" value="TreeGrafter"/>
</dbReference>
<organism evidence="4 5">
    <name type="scientific">Canna indica</name>
    <name type="common">Indian-shot</name>
    <dbReference type="NCBI Taxonomy" id="4628"/>
    <lineage>
        <taxon>Eukaryota</taxon>
        <taxon>Viridiplantae</taxon>
        <taxon>Streptophyta</taxon>
        <taxon>Embryophyta</taxon>
        <taxon>Tracheophyta</taxon>
        <taxon>Spermatophyta</taxon>
        <taxon>Magnoliopsida</taxon>
        <taxon>Liliopsida</taxon>
        <taxon>Zingiberales</taxon>
        <taxon>Cannaceae</taxon>
        <taxon>Canna</taxon>
    </lineage>
</organism>
<dbReference type="Proteomes" id="UP001327560">
    <property type="component" value="Chromosome 6"/>
</dbReference>
<gene>
    <name evidence="4" type="ORF">Cni_G18547</name>
</gene>
<dbReference type="Pfam" id="PF10058">
    <property type="entry name" value="Zn_ribbon_10"/>
    <property type="match status" value="1"/>
</dbReference>
<evidence type="ECO:0000259" key="3">
    <source>
        <dbReference type="Pfam" id="PF10058"/>
    </source>
</evidence>
<feature type="compositionally biased region" description="Polar residues" evidence="1">
    <location>
        <begin position="233"/>
        <end position="251"/>
    </location>
</feature>
<accession>A0AAQ3QG63</accession>
<dbReference type="GO" id="GO:0071786">
    <property type="term" value="P:endoplasmic reticulum tubular network organization"/>
    <property type="evidence" value="ECO:0007669"/>
    <property type="project" value="InterPro"/>
</dbReference>
<dbReference type="AlphaFoldDB" id="A0AAQ3QG63"/>
<evidence type="ECO:0000313" key="4">
    <source>
        <dbReference type="EMBL" id="WOL09794.1"/>
    </source>
</evidence>
<dbReference type="EMBL" id="CP136895">
    <property type="protein sequence ID" value="WOL09794.1"/>
    <property type="molecule type" value="Genomic_DNA"/>
</dbReference>
<feature type="transmembrane region" description="Helical" evidence="2">
    <location>
        <begin position="74"/>
        <end position="95"/>
    </location>
</feature>
<proteinExistence type="predicted"/>
<feature type="domain" description="Lunapark zinc ribbon" evidence="3">
    <location>
        <begin position="283"/>
        <end position="333"/>
    </location>
</feature>
<keyword evidence="5" id="KW-1185">Reference proteome</keyword>
<keyword evidence="2" id="KW-0472">Membrane</keyword>
<reference evidence="4 5" key="1">
    <citation type="submission" date="2023-10" db="EMBL/GenBank/DDBJ databases">
        <title>Chromosome-scale genome assembly provides insights into flower coloration mechanisms of Canna indica.</title>
        <authorList>
            <person name="Li C."/>
        </authorList>
    </citation>
    <scope>NUCLEOTIDE SEQUENCE [LARGE SCALE GENOMIC DNA]</scope>
    <source>
        <tissue evidence="4">Flower</tissue>
    </source>
</reference>
<protein>
    <recommendedName>
        <fullName evidence="3">Lunapark zinc ribbon domain-containing protein</fullName>
    </recommendedName>
</protein>
<keyword evidence="2" id="KW-0812">Transmembrane</keyword>
<name>A0AAQ3QG63_9LILI</name>
<evidence type="ECO:0000256" key="1">
    <source>
        <dbReference type="SAM" id="MobiDB-lite"/>
    </source>
</evidence>
<feature type="region of interest" description="Disordered" evidence="1">
    <location>
        <begin position="1"/>
        <end position="21"/>
    </location>
</feature>
<dbReference type="InterPro" id="IPR040115">
    <property type="entry name" value="Lnp"/>
</dbReference>
<evidence type="ECO:0000313" key="5">
    <source>
        <dbReference type="Proteomes" id="UP001327560"/>
    </source>
</evidence>
<evidence type="ECO:0000256" key="2">
    <source>
        <dbReference type="SAM" id="Phobius"/>
    </source>
</evidence>
<feature type="region of interest" description="Disordered" evidence="1">
    <location>
        <begin position="222"/>
        <end position="252"/>
    </location>
</feature>
<dbReference type="InterPro" id="IPR019273">
    <property type="entry name" value="Lunapark_Znf"/>
</dbReference>
<dbReference type="PANTHER" id="PTHR22166:SF12">
    <property type="entry name" value="ENDOPLASMIC RETICULUM JUNCTION FORMATION PROTEIN LUNAPARK"/>
    <property type="match status" value="1"/>
</dbReference>
<sequence>MEADNAGPAGGAEGPAAVPSAKTKKRRSGLFYRIWRGIFGRGSEDYEKRLQYLSKEEAAVQARMKRRAATSMRVVRYLIALSVILEVFAVVYAIMTTRTEYLNWQMRAMRVLPMLVLPGLSSVFHSTFASFRRKFDHMDQKKIERLRTERKAKIDELKEKTNYYFTQQLIEKYDLDPAARATAATVLASKLGEESGSKVSVVDEQPKSSAPVMKSIGVDPIETNGLRNRKQSHTISTSTGSTVIPKSSSGTPDVVRVEGQEIPSLTQVVVEHYKGSASYNGNWISCIVSLLVRDNPSESYALICDNCYIHNGLARKEDYPHIRYYCPRCHALNTYSQSGELDSNSSAARSTVD</sequence>
<dbReference type="PANTHER" id="PTHR22166">
    <property type="entry name" value="ENDOPLASMIC RETICULUM JUNCTION FORMATION PROTEIN LUNAPARK"/>
    <property type="match status" value="1"/>
</dbReference>